<reference evidence="3 4" key="1">
    <citation type="journal article" date="2003" name="PLoS Biol.">
        <title>The genome sequence of Caenorhabditis briggsae: a platform for comparative genomics.</title>
        <authorList>
            <person name="Stein L.D."/>
            <person name="Bao Z."/>
            <person name="Blasiar D."/>
            <person name="Blumenthal T."/>
            <person name="Brent M.R."/>
            <person name="Chen N."/>
            <person name="Chinwalla A."/>
            <person name="Clarke L."/>
            <person name="Clee C."/>
            <person name="Coghlan A."/>
            <person name="Coulson A."/>
            <person name="D'Eustachio P."/>
            <person name="Fitch D.H."/>
            <person name="Fulton L.A."/>
            <person name="Fulton R.E."/>
            <person name="Griffiths-Jones S."/>
            <person name="Harris T.W."/>
            <person name="Hillier L.W."/>
            <person name="Kamath R."/>
            <person name="Kuwabara P.E."/>
            <person name="Mardis E.R."/>
            <person name="Marra M.A."/>
            <person name="Miner T.L."/>
            <person name="Minx P."/>
            <person name="Mullikin J.C."/>
            <person name="Plumb R.W."/>
            <person name="Rogers J."/>
            <person name="Schein J.E."/>
            <person name="Sohrmann M."/>
            <person name="Spieth J."/>
            <person name="Stajich J.E."/>
            <person name="Wei C."/>
            <person name="Willey D."/>
            <person name="Wilson R.K."/>
            <person name="Durbin R."/>
            <person name="Waterston R.H."/>
        </authorList>
    </citation>
    <scope>NUCLEOTIDE SEQUENCE [LARGE SCALE GENOMIC DNA]</scope>
    <source>
        <strain evidence="3 4">AF16</strain>
    </source>
</reference>
<keyword evidence="1" id="KW-0175">Coiled coil</keyword>
<dbReference type="Proteomes" id="UP000008549">
    <property type="component" value="Unassembled WGS sequence"/>
</dbReference>
<sequence>MNSIYTAEFDENHPYPVTAYTNALCTYIHQLALDDTGAVAKVCSNIEKSYEYFVRKSSEGSWTNADKAVQALKEQNATNGTLKAKVKQLESDKDRADAKIAKLTKRVQLKEGIQLTANGRIFASQKVEKNRDYDDLNKKIEKLQDNVRQISERNTELQISKNSMEAVNEKQTKKIKQIEAESTKLKKELKQKEEKLKKTYISSERMRFNSTQLEKKIYGFSQKMEAKVSEINKLKEKIDEMKTRCRTYAGQLQIATQENFNLENQLEILSLYEPAYKEVRVEEPSDKQSEKEPLVKQVKEDNEQLKTEEEVHKEKAKDFVGEIDKNPIDLECEENQIDFEDLKL</sequence>
<accession>A8X2L1</accession>
<organism evidence="3 4">
    <name type="scientific">Caenorhabditis briggsae</name>
    <dbReference type="NCBI Taxonomy" id="6238"/>
    <lineage>
        <taxon>Eukaryota</taxon>
        <taxon>Metazoa</taxon>
        <taxon>Ecdysozoa</taxon>
        <taxon>Nematoda</taxon>
        <taxon>Chromadorea</taxon>
        <taxon>Rhabditida</taxon>
        <taxon>Rhabditina</taxon>
        <taxon>Rhabditomorpha</taxon>
        <taxon>Rhabditoidea</taxon>
        <taxon>Rhabditidae</taxon>
        <taxon>Peloderinae</taxon>
        <taxon>Caenorhabditis</taxon>
    </lineage>
</organism>
<feature type="coiled-coil region" evidence="1">
    <location>
        <begin position="72"/>
        <end position="251"/>
    </location>
</feature>
<dbReference type="CTD" id="8589506"/>
<keyword evidence="4" id="KW-1185">Reference proteome</keyword>
<dbReference type="RefSeq" id="XP_002647507.1">
    <property type="nucleotide sequence ID" value="XM_002647461.1"/>
</dbReference>
<dbReference type="EMBL" id="HE601320">
    <property type="protein sequence ID" value="CAP26871.1"/>
    <property type="molecule type" value="Genomic_DNA"/>
</dbReference>
<dbReference type="KEGG" id="cbr:CBG_06586"/>
<dbReference type="HOGENOM" id="CLU_807065_0_0_1"/>
<protein>
    <submittedName>
        <fullName evidence="3">Protein CBG06586</fullName>
    </submittedName>
</protein>
<evidence type="ECO:0000313" key="4">
    <source>
        <dbReference type="Proteomes" id="UP000008549"/>
    </source>
</evidence>
<reference evidence="3 4" key="2">
    <citation type="journal article" date="2011" name="PLoS Genet.">
        <title>Caenorhabditis briggsae recombinant inbred line genotypes reveal inter-strain incompatibility and the evolution of recombination.</title>
        <authorList>
            <person name="Ross J.A."/>
            <person name="Koboldt D.C."/>
            <person name="Staisch J.E."/>
            <person name="Chamberlin H.M."/>
            <person name="Gupta B.P."/>
            <person name="Miller R.D."/>
            <person name="Baird S.E."/>
            <person name="Haag E.S."/>
        </authorList>
    </citation>
    <scope>NUCLEOTIDE SEQUENCE [LARGE SCALE GENOMIC DNA]</scope>
    <source>
        <strain evidence="3 4">AF16</strain>
    </source>
</reference>
<evidence type="ECO:0000313" key="5">
    <source>
        <dbReference type="WormBase" id="CBG06586a"/>
    </source>
</evidence>
<evidence type="ECO:0000256" key="2">
    <source>
        <dbReference type="SAM" id="MobiDB-lite"/>
    </source>
</evidence>
<dbReference type="GeneID" id="8589506"/>
<dbReference type="InParanoid" id="A8X2L1"/>
<evidence type="ECO:0000256" key="1">
    <source>
        <dbReference type="SAM" id="Coils"/>
    </source>
</evidence>
<name>A8X2L1_CAEBR</name>
<dbReference type="AlphaFoldDB" id="A8X2L1"/>
<feature type="region of interest" description="Disordered" evidence="2">
    <location>
        <begin position="281"/>
        <end position="313"/>
    </location>
</feature>
<proteinExistence type="predicted"/>
<evidence type="ECO:0000313" key="3">
    <source>
        <dbReference type="EMBL" id="CAP26871.1"/>
    </source>
</evidence>
<dbReference type="WormBase" id="CBG06586a">
    <property type="protein sequence ID" value="CBP15712"/>
    <property type="gene ID" value="WBGene00028838"/>
</dbReference>
<gene>
    <name evidence="3 5" type="ORF">CBG06586</name>
    <name evidence="3" type="ORF">CBG_06586</name>
</gene>